<evidence type="ECO:0000313" key="1">
    <source>
        <dbReference type="EMBL" id="ARQ01905.1"/>
    </source>
</evidence>
<keyword evidence="2" id="KW-1185">Reference proteome</keyword>
<proteinExistence type="predicted"/>
<dbReference type="OrthoDB" id="950196at2"/>
<organism evidence="1 2">
    <name type="scientific">Pseudorhodoplanes sinuspersici</name>
    <dbReference type="NCBI Taxonomy" id="1235591"/>
    <lineage>
        <taxon>Bacteria</taxon>
        <taxon>Pseudomonadati</taxon>
        <taxon>Pseudomonadota</taxon>
        <taxon>Alphaproteobacteria</taxon>
        <taxon>Hyphomicrobiales</taxon>
        <taxon>Pseudorhodoplanes</taxon>
    </lineage>
</organism>
<accession>A0A1W6ZYU0</accession>
<dbReference type="RefSeq" id="WP_086090300.1">
    <property type="nucleotide sequence ID" value="NZ_CP021112.1"/>
</dbReference>
<evidence type="ECO:0000313" key="2">
    <source>
        <dbReference type="Proteomes" id="UP000194137"/>
    </source>
</evidence>
<gene>
    <name evidence="1" type="ORF">CAK95_24505</name>
</gene>
<dbReference type="STRING" id="1235591.CAK95_24505"/>
<dbReference type="EMBL" id="CP021112">
    <property type="protein sequence ID" value="ARQ01905.1"/>
    <property type="molecule type" value="Genomic_DNA"/>
</dbReference>
<dbReference type="Proteomes" id="UP000194137">
    <property type="component" value="Chromosome"/>
</dbReference>
<dbReference type="AlphaFoldDB" id="A0A1W6ZYU0"/>
<dbReference type="SUPFAM" id="SSF51182">
    <property type="entry name" value="RmlC-like cupins"/>
    <property type="match status" value="1"/>
</dbReference>
<dbReference type="KEGG" id="psin:CAK95_24505"/>
<dbReference type="InterPro" id="IPR011051">
    <property type="entry name" value="RmlC_Cupin_sf"/>
</dbReference>
<name>A0A1W6ZYU0_9HYPH</name>
<protein>
    <submittedName>
        <fullName evidence="1">Uncharacterized protein</fullName>
    </submittedName>
</protein>
<sequence length="159" mass="18513">MIVSLIAPWVYRLSQRVAARRPPDVNIGKLDDVYMRRWFVIPRNPVFNIYLHHFLRSDDDRALHDHPWWNLSILLKGEYTEHTIPAGGVNVRKVYKAGNIKFRGASSAHRVELHAGPCWTLFITGPRLRAWGFHCPHGWRHWKEFTDPKNPGDIGRGCD</sequence>
<reference evidence="1 2" key="1">
    <citation type="submission" date="2017-05" db="EMBL/GenBank/DDBJ databases">
        <title>Full genome sequence of Pseudorhodoplanes sinuspersici.</title>
        <authorList>
            <person name="Dastgheib S.M.M."/>
            <person name="Shavandi M."/>
            <person name="Tirandaz H."/>
        </authorList>
    </citation>
    <scope>NUCLEOTIDE SEQUENCE [LARGE SCALE GENOMIC DNA]</scope>
    <source>
        <strain evidence="1 2">RIPI110</strain>
    </source>
</reference>